<organism evidence="1 2">
    <name type="scientific">Oculimacula yallundae</name>
    <dbReference type="NCBI Taxonomy" id="86028"/>
    <lineage>
        <taxon>Eukaryota</taxon>
        <taxon>Fungi</taxon>
        <taxon>Dikarya</taxon>
        <taxon>Ascomycota</taxon>
        <taxon>Pezizomycotina</taxon>
        <taxon>Leotiomycetes</taxon>
        <taxon>Helotiales</taxon>
        <taxon>Ploettnerulaceae</taxon>
        <taxon>Oculimacula</taxon>
    </lineage>
</organism>
<keyword evidence="2" id="KW-1185">Reference proteome</keyword>
<protein>
    <submittedName>
        <fullName evidence="1">Uncharacterized protein</fullName>
    </submittedName>
</protein>
<accession>A0ABR4C4L4</accession>
<sequence length="99" mass="11451">MSKVPQYPFTSLFLSLPPLVITHRPLSNSFCPVRLRQLLPVDISVLRVLSYRRCFRIFCFTIRILVFQQVKQSSAILFADITIFETFPSTNYPLSQALP</sequence>
<name>A0ABR4C4L4_9HELO</name>
<comment type="caution">
    <text evidence="1">The sequence shown here is derived from an EMBL/GenBank/DDBJ whole genome shotgun (WGS) entry which is preliminary data.</text>
</comment>
<dbReference type="EMBL" id="JAZHXI010000013">
    <property type="protein sequence ID" value="KAL2064875.1"/>
    <property type="molecule type" value="Genomic_DNA"/>
</dbReference>
<reference evidence="1 2" key="1">
    <citation type="journal article" date="2024" name="Commun. Biol.">
        <title>Comparative genomic analysis of thermophilic fungi reveals convergent evolutionary adaptations and gene losses.</title>
        <authorList>
            <person name="Steindorff A.S."/>
            <person name="Aguilar-Pontes M.V."/>
            <person name="Robinson A.J."/>
            <person name="Andreopoulos B."/>
            <person name="LaButti K."/>
            <person name="Kuo A."/>
            <person name="Mondo S."/>
            <person name="Riley R."/>
            <person name="Otillar R."/>
            <person name="Haridas S."/>
            <person name="Lipzen A."/>
            <person name="Grimwood J."/>
            <person name="Schmutz J."/>
            <person name="Clum A."/>
            <person name="Reid I.D."/>
            <person name="Moisan M.C."/>
            <person name="Butler G."/>
            <person name="Nguyen T.T.M."/>
            <person name="Dewar K."/>
            <person name="Conant G."/>
            <person name="Drula E."/>
            <person name="Henrissat B."/>
            <person name="Hansel C."/>
            <person name="Singer S."/>
            <person name="Hutchinson M.I."/>
            <person name="de Vries R.P."/>
            <person name="Natvig D.O."/>
            <person name="Powell A.J."/>
            <person name="Tsang A."/>
            <person name="Grigoriev I.V."/>
        </authorList>
    </citation>
    <scope>NUCLEOTIDE SEQUENCE [LARGE SCALE GENOMIC DNA]</scope>
    <source>
        <strain evidence="1 2">CBS 494.80</strain>
    </source>
</reference>
<proteinExistence type="predicted"/>
<gene>
    <name evidence="1" type="ORF">VTL71DRAFT_4015</name>
</gene>
<evidence type="ECO:0000313" key="2">
    <source>
        <dbReference type="Proteomes" id="UP001595075"/>
    </source>
</evidence>
<evidence type="ECO:0000313" key="1">
    <source>
        <dbReference type="EMBL" id="KAL2064875.1"/>
    </source>
</evidence>
<dbReference type="Proteomes" id="UP001595075">
    <property type="component" value="Unassembled WGS sequence"/>
</dbReference>